<dbReference type="Pfam" id="PF00291">
    <property type="entry name" value="PALP"/>
    <property type="match status" value="1"/>
</dbReference>
<reference evidence="6 7" key="2">
    <citation type="journal article" date="2011" name="ISME J.">
        <title>RNA-seq reveals cooperative metabolic interactions between two termite-gut spirochete species in co-culture.</title>
        <authorList>
            <person name="Rosenthal A.Z."/>
            <person name="Matson E.G."/>
            <person name="Eldar A."/>
            <person name="Leadbetter J.R."/>
        </authorList>
    </citation>
    <scope>NUCLEOTIDE SEQUENCE [LARGE SCALE GENOMIC DNA]</scope>
    <source>
        <strain evidence="7">ATCC BAA-887 / DSM 12427 / ZAS-2</strain>
    </source>
</reference>
<dbReference type="InterPro" id="IPR000634">
    <property type="entry name" value="Ser/Thr_deHydtase_PyrdxlP-BS"/>
</dbReference>
<dbReference type="InterPro" id="IPR029144">
    <property type="entry name" value="Thr_synth_N"/>
</dbReference>
<feature type="region of interest" description="Disordered" evidence="3">
    <location>
        <begin position="237"/>
        <end position="259"/>
    </location>
</feature>
<dbReference type="InterPro" id="IPR037158">
    <property type="entry name" value="Thr_synth_N_sf"/>
</dbReference>
<accession>F5YM83</accession>
<evidence type="ECO:0000256" key="3">
    <source>
        <dbReference type="SAM" id="MobiDB-lite"/>
    </source>
</evidence>
<dbReference type="RefSeq" id="WP_015709592.1">
    <property type="nucleotide sequence ID" value="NC_015578.1"/>
</dbReference>
<evidence type="ECO:0000256" key="1">
    <source>
        <dbReference type="ARBA" id="ARBA00001933"/>
    </source>
</evidence>
<dbReference type="Gene3D" id="3.90.1380.10">
    <property type="entry name" value="Threonine synthase, N-terminal domain"/>
    <property type="match status" value="1"/>
</dbReference>
<dbReference type="PROSITE" id="PS00165">
    <property type="entry name" value="DEHYDRATASE_SER_THR"/>
    <property type="match status" value="1"/>
</dbReference>
<dbReference type="KEGG" id="tpi:TREPR_0421"/>
<proteinExistence type="predicted"/>
<protein>
    <submittedName>
        <fullName evidence="6">Threonine synthase</fullName>
        <ecNumber evidence="6">4.2.3.1</ecNumber>
    </submittedName>
</protein>
<dbReference type="GO" id="GO:0030170">
    <property type="term" value="F:pyridoxal phosphate binding"/>
    <property type="evidence" value="ECO:0007669"/>
    <property type="project" value="InterPro"/>
</dbReference>
<keyword evidence="7" id="KW-1185">Reference proteome</keyword>
<sequence length="454" mass="47964">MRYYSTRSRSDPVNFATAALTGLAPDGGLFIPEEIPVYSEKVKRSLGTMDFHDIAFETITPYVHPEIPASVLEDLVHSAYPFPAPLVPVGDRLVLELFHGPTAAFKDFGARFMARAFSYLRRGEDKPLRILVATSGDTGGAVADGFYGVEGISVTVLYPKGRVTPLQERQIAGLGGNISALAVEGSFDDCQGLVKAALSDEGLKKRLTLSSANSINVARLIPQAVYYSAAAGKALAGKTDPDGEATPRLPGKSASPGAAHGVKAGTPLTICVPSGNFGNLTAGLYALKMGAPIAGFIAATNINKAVPDYLDTGEYNARQSQATISNAMDVGAPSNFERMKSHWPLEELRRMIRGVHINDEDTRKTIVAVHEANGYFLDPHGAVGWRAADILDKGSEPVKGPLAVLATAHPAKFAETVEPLTGPVPAPASIQSALGRTVSARVIPAELSAFMDSL</sequence>
<name>F5YM83_TREPZ</name>
<evidence type="ECO:0000259" key="4">
    <source>
        <dbReference type="Pfam" id="PF00291"/>
    </source>
</evidence>
<keyword evidence="6" id="KW-0456">Lyase</keyword>
<dbReference type="InterPro" id="IPR051166">
    <property type="entry name" value="Threonine_Synthase"/>
</dbReference>
<dbReference type="AlphaFoldDB" id="F5YM83"/>
<feature type="domain" description="Tryptophan synthase beta chain-like PALP" evidence="4">
    <location>
        <begin position="95"/>
        <end position="202"/>
    </location>
</feature>
<evidence type="ECO:0000313" key="7">
    <source>
        <dbReference type="Proteomes" id="UP000009223"/>
    </source>
</evidence>
<feature type="domain" description="Threonine synthase N-terminal" evidence="5">
    <location>
        <begin position="2"/>
        <end position="80"/>
    </location>
</feature>
<dbReference type="PANTHER" id="PTHR42690:SF1">
    <property type="entry name" value="THREONINE SYNTHASE-LIKE 2"/>
    <property type="match status" value="1"/>
</dbReference>
<dbReference type="PANTHER" id="PTHR42690">
    <property type="entry name" value="THREONINE SYNTHASE FAMILY MEMBER"/>
    <property type="match status" value="1"/>
</dbReference>
<gene>
    <name evidence="6" type="primary">thrC</name>
    <name evidence="6" type="ordered locus">TREPR_0421</name>
</gene>
<dbReference type="Gene3D" id="3.40.50.1100">
    <property type="match status" value="2"/>
</dbReference>
<evidence type="ECO:0000313" key="6">
    <source>
        <dbReference type="EMBL" id="AEF85835.1"/>
    </source>
</evidence>
<organism evidence="6 7">
    <name type="scientific">Treponema primitia (strain ATCC BAA-887 / DSM 12427 / ZAS-2)</name>
    <dbReference type="NCBI Taxonomy" id="545694"/>
    <lineage>
        <taxon>Bacteria</taxon>
        <taxon>Pseudomonadati</taxon>
        <taxon>Spirochaetota</taxon>
        <taxon>Spirochaetia</taxon>
        <taxon>Spirochaetales</taxon>
        <taxon>Treponemataceae</taxon>
        <taxon>Treponema</taxon>
    </lineage>
</organism>
<dbReference type="Proteomes" id="UP000009223">
    <property type="component" value="Chromosome"/>
</dbReference>
<dbReference type="EC" id="4.2.3.1" evidence="6"/>
<dbReference type="EMBL" id="CP001843">
    <property type="protein sequence ID" value="AEF85835.1"/>
    <property type="molecule type" value="Genomic_DNA"/>
</dbReference>
<reference evidence="7" key="1">
    <citation type="submission" date="2009-12" db="EMBL/GenBank/DDBJ databases">
        <title>Complete sequence of Treponema primitia strain ZAS-2.</title>
        <authorList>
            <person name="Tetu S.G."/>
            <person name="Matson E."/>
            <person name="Ren Q."/>
            <person name="Seshadri R."/>
            <person name="Elbourne L."/>
            <person name="Hassan K.A."/>
            <person name="Durkin A."/>
            <person name="Radune D."/>
            <person name="Mohamoud Y."/>
            <person name="Shay R."/>
            <person name="Jin S."/>
            <person name="Zhang X."/>
            <person name="Lucey K."/>
            <person name="Ballor N.R."/>
            <person name="Ottesen E."/>
            <person name="Rosenthal R."/>
            <person name="Allen A."/>
            <person name="Leadbetter J.R."/>
            <person name="Paulsen I.T."/>
        </authorList>
    </citation>
    <scope>NUCLEOTIDE SEQUENCE [LARGE SCALE GENOMIC DNA]</scope>
    <source>
        <strain evidence="7">ATCC BAA-887 / DSM 12427 / ZAS-2</strain>
    </source>
</reference>
<evidence type="ECO:0000256" key="2">
    <source>
        <dbReference type="ARBA" id="ARBA00022898"/>
    </source>
</evidence>
<dbReference type="GO" id="GO:0006520">
    <property type="term" value="P:amino acid metabolic process"/>
    <property type="evidence" value="ECO:0007669"/>
    <property type="project" value="InterPro"/>
</dbReference>
<dbReference type="InterPro" id="IPR001926">
    <property type="entry name" value="TrpB-like_PALP"/>
</dbReference>
<dbReference type="eggNOG" id="COG0498">
    <property type="taxonomic scope" value="Bacteria"/>
</dbReference>
<dbReference type="SUPFAM" id="SSF53686">
    <property type="entry name" value="Tryptophan synthase beta subunit-like PLP-dependent enzymes"/>
    <property type="match status" value="1"/>
</dbReference>
<dbReference type="Pfam" id="PF24857">
    <property type="entry name" value="THR4_C"/>
    <property type="match status" value="1"/>
</dbReference>
<keyword evidence="2" id="KW-0663">Pyridoxal phosphate</keyword>
<dbReference type="STRING" id="545694.TREPR_0421"/>
<dbReference type="GO" id="GO:0004795">
    <property type="term" value="F:threonine synthase activity"/>
    <property type="evidence" value="ECO:0007669"/>
    <property type="project" value="UniProtKB-EC"/>
</dbReference>
<comment type="cofactor">
    <cofactor evidence="1">
        <name>pyridoxal 5'-phosphate</name>
        <dbReference type="ChEBI" id="CHEBI:597326"/>
    </cofactor>
</comment>
<dbReference type="OrthoDB" id="9763107at2"/>
<dbReference type="HOGENOM" id="CLU_015170_0_0_12"/>
<dbReference type="Pfam" id="PF14821">
    <property type="entry name" value="Thr_synth_N"/>
    <property type="match status" value="1"/>
</dbReference>
<evidence type="ECO:0000259" key="5">
    <source>
        <dbReference type="Pfam" id="PF14821"/>
    </source>
</evidence>
<dbReference type="InterPro" id="IPR036052">
    <property type="entry name" value="TrpB-like_PALP_sf"/>
</dbReference>